<proteinExistence type="predicted"/>
<accession>A0AAJ0HC60</accession>
<reference evidence="1" key="1">
    <citation type="journal article" date="2023" name="Mol. Phylogenet. Evol.">
        <title>Genome-scale phylogeny and comparative genomics of the fungal order Sordariales.</title>
        <authorList>
            <person name="Hensen N."/>
            <person name="Bonometti L."/>
            <person name="Westerberg I."/>
            <person name="Brannstrom I.O."/>
            <person name="Guillou S."/>
            <person name="Cros-Aarteil S."/>
            <person name="Calhoun S."/>
            <person name="Haridas S."/>
            <person name="Kuo A."/>
            <person name="Mondo S."/>
            <person name="Pangilinan J."/>
            <person name="Riley R."/>
            <person name="LaButti K."/>
            <person name="Andreopoulos B."/>
            <person name="Lipzen A."/>
            <person name="Chen C."/>
            <person name="Yan M."/>
            <person name="Daum C."/>
            <person name="Ng V."/>
            <person name="Clum A."/>
            <person name="Steindorff A."/>
            <person name="Ohm R.A."/>
            <person name="Martin F."/>
            <person name="Silar P."/>
            <person name="Natvig D.O."/>
            <person name="Lalanne C."/>
            <person name="Gautier V."/>
            <person name="Ament-Velasquez S.L."/>
            <person name="Kruys A."/>
            <person name="Hutchinson M.I."/>
            <person name="Powell A.J."/>
            <person name="Barry K."/>
            <person name="Miller A.N."/>
            <person name="Grigoriev I.V."/>
            <person name="Debuchy R."/>
            <person name="Gladieux P."/>
            <person name="Hiltunen Thoren M."/>
            <person name="Johannesson H."/>
        </authorList>
    </citation>
    <scope>NUCLEOTIDE SEQUENCE</scope>
    <source>
        <strain evidence="1">CBS 955.72</strain>
    </source>
</reference>
<comment type="caution">
    <text evidence="1">The sequence shown here is derived from an EMBL/GenBank/DDBJ whole genome shotgun (WGS) entry which is preliminary data.</text>
</comment>
<reference evidence="1" key="2">
    <citation type="submission" date="2023-06" db="EMBL/GenBank/DDBJ databases">
        <authorList>
            <consortium name="Lawrence Berkeley National Laboratory"/>
            <person name="Haridas S."/>
            <person name="Hensen N."/>
            <person name="Bonometti L."/>
            <person name="Westerberg I."/>
            <person name="Brannstrom I.O."/>
            <person name="Guillou S."/>
            <person name="Cros-Aarteil S."/>
            <person name="Calhoun S."/>
            <person name="Kuo A."/>
            <person name="Mondo S."/>
            <person name="Pangilinan J."/>
            <person name="Riley R."/>
            <person name="Labutti K."/>
            <person name="Andreopoulos B."/>
            <person name="Lipzen A."/>
            <person name="Chen C."/>
            <person name="Yanf M."/>
            <person name="Daum C."/>
            <person name="Ng V."/>
            <person name="Clum A."/>
            <person name="Steindorff A."/>
            <person name="Ohm R."/>
            <person name="Martin F."/>
            <person name="Silar P."/>
            <person name="Natvig D."/>
            <person name="Lalanne C."/>
            <person name="Gautier V."/>
            <person name="Ament-Velasquez S.L."/>
            <person name="Kruys A."/>
            <person name="Hutchinson M.I."/>
            <person name="Powell A.J."/>
            <person name="Barry K."/>
            <person name="Miller A.N."/>
            <person name="Grigoriev I.V."/>
            <person name="Debuchy R."/>
            <person name="Gladieux P."/>
            <person name="Thoren M.H."/>
            <person name="Johannesson H."/>
        </authorList>
    </citation>
    <scope>NUCLEOTIDE SEQUENCE</scope>
    <source>
        <strain evidence="1">CBS 955.72</strain>
    </source>
</reference>
<protein>
    <submittedName>
        <fullName evidence="1">Uncharacterized protein</fullName>
    </submittedName>
</protein>
<organism evidence="1 2">
    <name type="scientific">Lasiosphaeria hispida</name>
    <dbReference type="NCBI Taxonomy" id="260671"/>
    <lineage>
        <taxon>Eukaryota</taxon>
        <taxon>Fungi</taxon>
        <taxon>Dikarya</taxon>
        <taxon>Ascomycota</taxon>
        <taxon>Pezizomycotina</taxon>
        <taxon>Sordariomycetes</taxon>
        <taxon>Sordariomycetidae</taxon>
        <taxon>Sordariales</taxon>
        <taxon>Lasiosphaeriaceae</taxon>
        <taxon>Lasiosphaeria</taxon>
    </lineage>
</organism>
<dbReference type="SUPFAM" id="SSF69322">
    <property type="entry name" value="Tricorn protease domain 2"/>
    <property type="match status" value="1"/>
</dbReference>
<evidence type="ECO:0000313" key="2">
    <source>
        <dbReference type="Proteomes" id="UP001275084"/>
    </source>
</evidence>
<dbReference type="Proteomes" id="UP001275084">
    <property type="component" value="Unassembled WGS sequence"/>
</dbReference>
<gene>
    <name evidence="1" type="ORF">B0T25DRAFT_571996</name>
</gene>
<name>A0AAJ0HC60_9PEZI</name>
<evidence type="ECO:0000313" key="1">
    <source>
        <dbReference type="EMBL" id="KAK3346897.1"/>
    </source>
</evidence>
<dbReference type="AlphaFoldDB" id="A0AAJ0HC60"/>
<sequence>MSTSAPAPATTGDAEDVCTTRAMYEAIFTKLLSFSTNYNHMRSAMEYLEFGDMAHHLEKYGPAGHRDIKPESIESIVMSQNERKLVAIGPNCIYRIDIEEETNISLHVDKKAAFSTAAISPDSRFLVVVETYGRMYRFELKTLELQEKHLHSKSLWGPSETAK</sequence>
<keyword evidence="2" id="KW-1185">Reference proteome</keyword>
<dbReference type="EMBL" id="JAUIQD010000006">
    <property type="protein sequence ID" value="KAK3346897.1"/>
    <property type="molecule type" value="Genomic_DNA"/>
</dbReference>